<comment type="caution">
    <text evidence="1">The sequence shown here is derived from an EMBL/GenBank/DDBJ whole genome shotgun (WGS) entry which is preliminary data.</text>
</comment>
<proteinExistence type="predicted"/>
<dbReference type="Proteomes" id="UP000603865">
    <property type="component" value="Unassembled WGS sequence"/>
</dbReference>
<name>A0A918FF11_9DEIO</name>
<accession>A0A918FF11</accession>
<protein>
    <submittedName>
        <fullName evidence="1">Uncharacterized protein</fullName>
    </submittedName>
</protein>
<organism evidence="1 2">
    <name type="scientific">Deinococcus ruber</name>
    <dbReference type="NCBI Taxonomy" id="1848197"/>
    <lineage>
        <taxon>Bacteria</taxon>
        <taxon>Thermotogati</taxon>
        <taxon>Deinococcota</taxon>
        <taxon>Deinococci</taxon>
        <taxon>Deinococcales</taxon>
        <taxon>Deinococcaceae</taxon>
        <taxon>Deinococcus</taxon>
    </lineage>
</organism>
<gene>
    <name evidence="1" type="ORF">GCM10008957_48030</name>
</gene>
<sequence>MNAHTLKEMHTIKDLAQTLQLAPRTALTIVSAYLRFKGLPPQRQAYNSYTLTPELFDEICQAYHRAVRIDVSFARLLDLTSLHLPELLTFATLMDSSHNRSLFRGLDPTTLRFLLHQLQAAFDEPVSTPPLTSQLMEEMQQIKRNQELLLVAIQKVGRTPNTPLLTPAPNPHT</sequence>
<evidence type="ECO:0000313" key="2">
    <source>
        <dbReference type="Proteomes" id="UP000603865"/>
    </source>
</evidence>
<dbReference type="EMBL" id="BMQL01000053">
    <property type="protein sequence ID" value="GGR31805.1"/>
    <property type="molecule type" value="Genomic_DNA"/>
</dbReference>
<keyword evidence="2" id="KW-1185">Reference proteome</keyword>
<dbReference type="AlphaFoldDB" id="A0A918FF11"/>
<evidence type="ECO:0000313" key="1">
    <source>
        <dbReference type="EMBL" id="GGR31805.1"/>
    </source>
</evidence>
<reference evidence="1" key="2">
    <citation type="submission" date="2020-09" db="EMBL/GenBank/DDBJ databases">
        <authorList>
            <person name="Sun Q."/>
            <person name="Ohkuma M."/>
        </authorList>
    </citation>
    <scope>NUCLEOTIDE SEQUENCE</scope>
    <source>
        <strain evidence="1">JCM 31311</strain>
    </source>
</reference>
<reference evidence="1" key="1">
    <citation type="journal article" date="2014" name="Int. J. Syst. Evol. Microbiol.">
        <title>Complete genome sequence of Corynebacterium casei LMG S-19264T (=DSM 44701T), isolated from a smear-ripened cheese.</title>
        <authorList>
            <consortium name="US DOE Joint Genome Institute (JGI-PGF)"/>
            <person name="Walter F."/>
            <person name="Albersmeier A."/>
            <person name="Kalinowski J."/>
            <person name="Ruckert C."/>
        </authorList>
    </citation>
    <scope>NUCLEOTIDE SEQUENCE</scope>
    <source>
        <strain evidence="1">JCM 31311</strain>
    </source>
</reference>